<gene>
    <name evidence="1" type="ORF">DPM12_03835</name>
</gene>
<accession>A0A329R1Z2</accession>
<dbReference type="Proteomes" id="UP000250462">
    <property type="component" value="Unassembled WGS sequence"/>
</dbReference>
<proteinExistence type="predicted"/>
<dbReference type="AlphaFoldDB" id="A0A329R1Z2"/>
<keyword evidence="2" id="KW-1185">Reference proteome</keyword>
<dbReference type="EMBL" id="QMIG01000002">
    <property type="protein sequence ID" value="RAW17979.1"/>
    <property type="molecule type" value="Genomic_DNA"/>
</dbReference>
<evidence type="ECO:0000313" key="1">
    <source>
        <dbReference type="EMBL" id="RAW17979.1"/>
    </source>
</evidence>
<name>A0A329R1Z2_9ACTN</name>
<evidence type="ECO:0000313" key="2">
    <source>
        <dbReference type="Proteomes" id="UP000250462"/>
    </source>
</evidence>
<dbReference type="OrthoDB" id="5190667at2"/>
<organism evidence="1 2">
    <name type="scientific">Phytoactinopolyspora halophila</name>
    <dbReference type="NCBI Taxonomy" id="1981511"/>
    <lineage>
        <taxon>Bacteria</taxon>
        <taxon>Bacillati</taxon>
        <taxon>Actinomycetota</taxon>
        <taxon>Actinomycetes</taxon>
        <taxon>Jiangellales</taxon>
        <taxon>Jiangellaceae</taxon>
        <taxon>Phytoactinopolyspora</taxon>
    </lineage>
</organism>
<protein>
    <submittedName>
        <fullName evidence="1">Uncharacterized protein</fullName>
    </submittedName>
</protein>
<dbReference type="RefSeq" id="WP_112256935.1">
    <property type="nucleotide sequence ID" value="NZ_QMIG01000002.1"/>
</dbReference>
<comment type="caution">
    <text evidence="1">The sequence shown here is derived from an EMBL/GenBank/DDBJ whole genome shotgun (WGS) entry which is preliminary data.</text>
</comment>
<reference evidence="1 2" key="1">
    <citation type="submission" date="2018-06" db="EMBL/GenBank/DDBJ databases">
        <title>Phytoactinopolyspora halophila sp. nov., a novel halophilic actinomycete isolated from a saline soil in China.</title>
        <authorList>
            <person name="Tang S.-K."/>
        </authorList>
    </citation>
    <scope>NUCLEOTIDE SEQUENCE [LARGE SCALE GENOMIC DNA]</scope>
    <source>
        <strain evidence="1 2">YIM 96934</strain>
    </source>
</reference>
<sequence length="115" mass="13015">MTNDNVLLAARARVLRDMTSHGVDTARAVDILDEVLSERRWWIEQWPEGSDYVDGQVAQDVQDRMLDAGLGRWPRCTSCDETQQHELRIEPELGPEPRWICEKAGITVAPLGSLT</sequence>